<reference evidence="1 2" key="2">
    <citation type="journal article" date="2022" name="Mol. Ecol. Resour.">
        <title>The genomes of chicory, endive, great burdock and yacon provide insights into Asteraceae paleo-polyploidization history and plant inulin production.</title>
        <authorList>
            <person name="Fan W."/>
            <person name="Wang S."/>
            <person name="Wang H."/>
            <person name="Wang A."/>
            <person name="Jiang F."/>
            <person name="Liu H."/>
            <person name="Zhao H."/>
            <person name="Xu D."/>
            <person name="Zhang Y."/>
        </authorList>
    </citation>
    <scope>NUCLEOTIDE SEQUENCE [LARGE SCALE GENOMIC DNA]</scope>
    <source>
        <strain evidence="2">cv. Yunnan</strain>
        <tissue evidence="1">Leaves</tissue>
    </source>
</reference>
<keyword evidence="2" id="KW-1185">Reference proteome</keyword>
<evidence type="ECO:0000313" key="1">
    <source>
        <dbReference type="EMBL" id="KAI3730838.1"/>
    </source>
</evidence>
<evidence type="ECO:0000313" key="2">
    <source>
        <dbReference type="Proteomes" id="UP001056120"/>
    </source>
</evidence>
<protein>
    <submittedName>
        <fullName evidence="1">Uncharacterized protein</fullName>
    </submittedName>
</protein>
<name>A0ACB9C985_9ASTR</name>
<accession>A0ACB9C985</accession>
<gene>
    <name evidence="1" type="ORF">L1987_62016</name>
</gene>
<reference evidence="2" key="1">
    <citation type="journal article" date="2022" name="Mol. Ecol. Resour.">
        <title>The genomes of chicory, endive, great burdock and yacon provide insights into Asteraceae palaeo-polyploidization history and plant inulin production.</title>
        <authorList>
            <person name="Fan W."/>
            <person name="Wang S."/>
            <person name="Wang H."/>
            <person name="Wang A."/>
            <person name="Jiang F."/>
            <person name="Liu H."/>
            <person name="Zhao H."/>
            <person name="Xu D."/>
            <person name="Zhang Y."/>
        </authorList>
    </citation>
    <scope>NUCLEOTIDE SEQUENCE [LARGE SCALE GENOMIC DNA]</scope>
    <source>
        <strain evidence="2">cv. Yunnan</strain>
    </source>
</reference>
<comment type="caution">
    <text evidence="1">The sequence shown here is derived from an EMBL/GenBank/DDBJ whole genome shotgun (WGS) entry which is preliminary data.</text>
</comment>
<dbReference type="Proteomes" id="UP001056120">
    <property type="component" value="Linkage Group LG21"/>
</dbReference>
<sequence>MACVLSSNKMEFVIETSHHSLRFNLCLIWSSSSSIINNEMIMWKYWVQQCVSMSKNQFQMKEEQCVLMVSIFGQHQRLKPLYPVCDYIVEFVPSSQNSQSMETSMAFKGCWGCKLLLVCYPWSHALLCLTMKQVHPHKRLNVRTRCFELHVLGHLSQPDYHLLYTFEDLLCDIDRACFLLRRTRAPVETKGQTTVMLS</sequence>
<organism evidence="1 2">
    <name type="scientific">Smallanthus sonchifolius</name>
    <dbReference type="NCBI Taxonomy" id="185202"/>
    <lineage>
        <taxon>Eukaryota</taxon>
        <taxon>Viridiplantae</taxon>
        <taxon>Streptophyta</taxon>
        <taxon>Embryophyta</taxon>
        <taxon>Tracheophyta</taxon>
        <taxon>Spermatophyta</taxon>
        <taxon>Magnoliopsida</taxon>
        <taxon>eudicotyledons</taxon>
        <taxon>Gunneridae</taxon>
        <taxon>Pentapetalae</taxon>
        <taxon>asterids</taxon>
        <taxon>campanulids</taxon>
        <taxon>Asterales</taxon>
        <taxon>Asteraceae</taxon>
        <taxon>Asteroideae</taxon>
        <taxon>Heliantheae alliance</taxon>
        <taxon>Millerieae</taxon>
        <taxon>Smallanthus</taxon>
    </lineage>
</organism>
<proteinExistence type="predicted"/>
<dbReference type="EMBL" id="CM042038">
    <property type="protein sequence ID" value="KAI3730838.1"/>
    <property type="molecule type" value="Genomic_DNA"/>
</dbReference>